<accession>A0A816W8J1</accession>
<dbReference type="EMBL" id="HG994357">
    <property type="protein sequence ID" value="CAF2134232.1"/>
    <property type="molecule type" value="Genomic_DNA"/>
</dbReference>
<reference evidence="1" key="1">
    <citation type="submission" date="2021-01" db="EMBL/GenBank/DDBJ databases">
        <authorList>
            <consortium name="Genoscope - CEA"/>
            <person name="William W."/>
        </authorList>
    </citation>
    <scope>NUCLEOTIDE SEQUENCE</scope>
</reference>
<organism evidence="1">
    <name type="scientific">Brassica napus</name>
    <name type="common">Rape</name>
    <dbReference type="NCBI Taxonomy" id="3708"/>
    <lineage>
        <taxon>Eukaryota</taxon>
        <taxon>Viridiplantae</taxon>
        <taxon>Streptophyta</taxon>
        <taxon>Embryophyta</taxon>
        <taxon>Tracheophyta</taxon>
        <taxon>Spermatophyta</taxon>
        <taxon>Magnoliopsida</taxon>
        <taxon>eudicotyledons</taxon>
        <taxon>Gunneridae</taxon>
        <taxon>Pentapetalae</taxon>
        <taxon>rosids</taxon>
        <taxon>malvids</taxon>
        <taxon>Brassicales</taxon>
        <taxon>Brassicaceae</taxon>
        <taxon>Brassiceae</taxon>
        <taxon>Brassica</taxon>
    </lineage>
</organism>
<name>A0A816W8J1_BRANA</name>
<sequence>MFGLGCLSVPIWFLVRGGCIQPVQMWVLKLSWIWSDNLPNEASDVRDLLVIFLSASFLLALFSGDLTPVFRASSLAYSGYLSTIRLAFGSDGVPFCPGIVGLCLGSIV</sequence>
<protein>
    <submittedName>
        <fullName evidence="1">(rape) hypothetical protein</fullName>
    </submittedName>
</protein>
<gene>
    <name evidence="1" type="ORF">DARMORV10_A03P68360.1</name>
</gene>
<evidence type="ECO:0000313" key="1">
    <source>
        <dbReference type="EMBL" id="CAF2134232.1"/>
    </source>
</evidence>
<dbReference type="AlphaFoldDB" id="A0A816W8J1"/>
<dbReference type="Proteomes" id="UP001295469">
    <property type="component" value="Chromosome A03"/>
</dbReference>
<proteinExistence type="predicted"/>